<evidence type="ECO:0000259" key="2">
    <source>
        <dbReference type="PROSITE" id="PS01179"/>
    </source>
</evidence>
<feature type="domain" description="PID" evidence="2">
    <location>
        <begin position="38"/>
        <end position="160"/>
    </location>
</feature>
<dbReference type="InterPro" id="IPR048559">
    <property type="entry name" value="DAB1/2_SBM"/>
</dbReference>
<dbReference type="SUPFAM" id="SSF50729">
    <property type="entry name" value="PH domain-like"/>
    <property type="match status" value="1"/>
</dbReference>
<feature type="region of interest" description="Disordered" evidence="1">
    <location>
        <begin position="197"/>
        <end position="217"/>
    </location>
</feature>
<dbReference type="Gene3D" id="2.30.29.30">
    <property type="entry name" value="Pleckstrin-homology domain (PH domain)/Phosphotyrosine-binding domain (PTB)"/>
    <property type="match status" value="1"/>
</dbReference>
<feature type="region of interest" description="Disordered" evidence="1">
    <location>
        <begin position="350"/>
        <end position="372"/>
    </location>
</feature>
<dbReference type="AlphaFoldDB" id="A0A9Y3VDW7"/>
<sequence length="372" mass="40110">METQQTAGSFPALSQTTVTASITGATMVSMDTMSRFHGEGVRYKAKLIGMDPVPDALGEKMCRDSMMKLKGFEVAGRKQGIHKRRIWLKISSSGLKILDERTGAVLHDHERSRISSLTKDESDPRALAYIYQHQDNYILFYIKMANLAHPVFLDIQEVCQHVDREISQQPAETPTQGASLLVLHKSSAAEEPALEDLFSPRPDVSSQQTKQQPSSTNELMEVFSTPLGEPLAQTQIPEPPQQQQVLSSSQILSMFPTHPVGGSPYSSPTYPPASMPWGQQALPGNQWAAPWPTAPGNISPWAPPGVTVSPTLSQAPSMANPVPGFMMGGNAAPTPSGVNSYSTPLNSLNSTPIGTTTAPLSVSSPLENPSLL</sequence>
<dbReference type="Pfam" id="PF00640">
    <property type="entry name" value="PID"/>
    <property type="match status" value="1"/>
</dbReference>
<reference evidence="4" key="1">
    <citation type="submission" date="2025-08" db="UniProtKB">
        <authorList>
            <consortium name="RefSeq"/>
        </authorList>
    </citation>
    <scope>IDENTIFICATION</scope>
</reference>
<evidence type="ECO:0000256" key="1">
    <source>
        <dbReference type="SAM" id="MobiDB-lite"/>
    </source>
</evidence>
<name>A0A9Y3VDW7_9CICH</name>
<dbReference type="RefSeq" id="XP_005730309.1">
    <property type="nucleotide sequence ID" value="XM_005730252.2"/>
</dbReference>
<gene>
    <name evidence="4" type="primary">LOC102205884</name>
</gene>
<dbReference type="SMART" id="SM00462">
    <property type="entry name" value="PTB"/>
    <property type="match status" value="1"/>
</dbReference>
<evidence type="ECO:0000313" key="4">
    <source>
        <dbReference type="RefSeq" id="XP_005730309.1"/>
    </source>
</evidence>
<dbReference type="PANTHER" id="PTHR47695">
    <property type="entry name" value="PID DOMAIN-CONTAINING PROTEIN"/>
    <property type="match status" value="1"/>
</dbReference>
<dbReference type="InterPro" id="IPR006020">
    <property type="entry name" value="PTB/PI_dom"/>
</dbReference>
<dbReference type="Pfam" id="PF21792">
    <property type="entry name" value="DAB2_SBM"/>
    <property type="match status" value="1"/>
</dbReference>
<organism evidence="3 4">
    <name type="scientific">Pundamilia nyererei</name>
    <dbReference type="NCBI Taxonomy" id="303518"/>
    <lineage>
        <taxon>Eukaryota</taxon>
        <taxon>Metazoa</taxon>
        <taxon>Chordata</taxon>
        <taxon>Craniata</taxon>
        <taxon>Vertebrata</taxon>
        <taxon>Euteleostomi</taxon>
        <taxon>Actinopterygii</taxon>
        <taxon>Neopterygii</taxon>
        <taxon>Teleostei</taxon>
        <taxon>Neoteleostei</taxon>
        <taxon>Acanthomorphata</taxon>
        <taxon>Ovalentaria</taxon>
        <taxon>Cichlomorphae</taxon>
        <taxon>Cichliformes</taxon>
        <taxon>Cichlidae</taxon>
        <taxon>African cichlids</taxon>
        <taxon>Pseudocrenilabrinae</taxon>
        <taxon>Haplochromini</taxon>
        <taxon>Pundamilia</taxon>
    </lineage>
</organism>
<dbReference type="GO" id="GO:0005737">
    <property type="term" value="C:cytoplasm"/>
    <property type="evidence" value="ECO:0007669"/>
    <property type="project" value="TreeGrafter"/>
</dbReference>
<dbReference type="PANTHER" id="PTHR47695:SF3">
    <property type="entry name" value="PID DOMAIN-CONTAINING PROTEIN"/>
    <property type="match status" value="1"/>
</dbReference>
<dbReference type="InterPro" id="IPR011993">
    <property type="entry name" value="PH-like_dom_sf"/>
</dbReference>
<evidence type="ECO:0000313" key="3">
    <source>
        <dbReference type="Proteomes" id="UP000695023"/>
    </source>
</evidence>
<dbReference type="GeneID" id="102205884"/>
<dbReference type="Proteomes" id="UP000695023">
    <property type="component" value="Unplaced"/>
</dbReference>
<feature type="compositionally biased region" description="Low complexity" evidence="1">
    <location>
        <begin position="205"/>
        <end position="216"/>
    </location>
</feature>
<accession>A0A9Y3VDW7</accession>
<dbReference type="PROSITE" id="PS01179">
    <property type="entry name" value="PID"/>
    <property type="match status" value="1"/>
</dbReference>
<keyword evidence="3" id="KW-1185">Reference proteome</keyword>
<proteinExistence type="predicted"/>
<protein>
    <submittedName>
        <fullName evidence="4">Disabled homolog 1-like isoform X1</fullName>
    </submittedName>
</protein>